<comment type="caution">
    <text evidence="1">The sequence shown here is derived from an EMBL/GenBank/DDBJ whole genome shotgun (WGS) entry which is preliminary data.</text>
</comment>
<name>A0A5C5VBG3_9BACT</name>
<dbReference type="RefSeq" id="WP_146561452.1">
    <property type="nucleotide sequence ID" value="NZ_SIHJ01000001.1"/>
</dbReference>
<proteinExistence type="predicted"/>
<sequence>MAYRRKPAAGQQPLPLDVEYAERFRLLESVPYRRSGLSQRRWNNVVALLSAVHRLNQGTGCWASSDRLADECRYSRRTLFRASEDAQALGVLEVENRNRKGANGGRASNSWRIDWGAFAGLGVAAPSCGGECQNAPGECQDAEVECQFGTAIEENSKLSSSSRDGSSATEEACFGFGRRLSPGGLEEVRRRGNAILAAVGKPRPNTDDWEYAAKIAVLSVERLGEHWLESSLEAVRHGRPETPWRFWRGVLVNNTREFLRLDLHRLLAQTSVPDALRRRSRSVDLSERLCVAGGAA</sequence>
<dbReference type="AlphaFoldDB" id="A0A5C5VBG3"/>
<evidence type="ECO:0000313" key="1">
    <source>
        <dbReference type="EMBL" id="TWT35350.1"/>
    </source>
</evidence>
<protein>
    <recommendedName>
        <fullName evidence="3">Helix-turn-helix domain-containing protein</fullName>
    </recommendedName>
</protein>
<evidence type="ECO:0008006" key="3">
    <source>
        <dbReference type="Google" id="ProtNLM"/>
    </source>
</evidence>
<dbReference type="EMBL" id="SIHJ01000001">
    <property type="protein sequence ID" value="TWT35350.1"/>
    <property type="molecule type" value="Genomic_DNA"/>
</dbReference>
<dbReference type="Proteomes" id="UP000316714">
    <property type="component" value="Unassembled WGS sequence"/>
</dbReference>
<organism evidence="1 2">
    <name type="scientific">Posidoniimonas corsicana</name>
    <dbReference type="NCBI Taxonomy" id="1938618"/>
    <lineage>
        <taxon>Bacteria</taxon>
        <taxon>Pseudomonadati</taxon>
        <taxon>Planctomycetota</taxon>
        <taxon>Planctomycetia</taxon>
        <taxon>Pirellulales</taxon>
        <taxon>Lacipirellulaceae</taxon>
        <taxon>Posidoniimonas</taxon>
    </lineage>
</organism>
<reference evidence="1 2" key="1">
    <citation type="submission" date="2019-02" db="EMBL/GenBank/DDBJ databases">
        <title>Deep-cultivation of Planctomycetes and their phenomic and genomic characterization uncovers novel biology.</title>
        <authorList>
            <person name="Wiegand S."/>
            <person name="Jogler M."/>
            <person name="Boedeker C."/>
            <person name="Pinto D."/>
            <person name="Vollmers J."/>
            <person name="Rivas-Marin E."/>
            <person name="Kohn T."/>
            <person name="Peeters S.H."/>
            <person name="Heuer A."/>
            <person name="Rast P."/>
            <person name="Oberbeckmann S."/>
            <person name="Bunk B."/>
            <person name="Jeske O."/>
            <person name="Meyerdierks A."/>
            <person name="Storesund J.E."/>
            <person name="Kallscheuer N."/>
            <person name="Luecker S."/>
            <person name="Lage O.M."/>
            <person name="Pohl T."/>
            <person name="Merkel B.J."/>
            <person name="Hornburger P."/>
            <person name="Mueller R.-W."/>
            <person name="Bruemmer F."/>
            <person name="Labrenz M."/>
            <person name="Spormann A.M."/>
            <person name="Op Den Camp H."/>
            <person name="Overmann J."/>
            <person name="Amann R."/>
            <person name="Jetten M.S.M."/>
            <person name="Mascher T."/>
            <person name="Medema M.H."/>
            <person name="Devos D.P."/>
            <person name="Kaster A.-K."/>
            <person name="Ovreas L."/>
            <person name="Rohde M."/>
            <person name="Galperin M.Y."/>
            <person name="Jogler C."/>
        </authorList>
    </citation>
    <scope>NUCLEOTIDE SEQUENCE [LARGE SCALE GENOMIC DNA]</scope>
    <source>
        <strain evidence="1 2">KOR34</strain>
    </source>
</reference>
<keyword evidence="2" id="KW-1185">Reference proteome</keyword>
<accession>A0A5C5VBG3</accession>
<evidence type="ECO:0000313" key="2">
    <source>
        <dbReference type="Proteomes" id="UP000316714"/>
    </source>
</evidence>
<gene>
    <name evidence="1" type="ORF">KOR34_02410</name>
</gene>